<dbReference type="InterPro" id="IPR000477">
    <property type="entry name" value="RT_dom"/>
</dbReference>
<evidence type="ECO:0000259" key="1">
    <source>
        <dbReference type="Pfam" id="PF00078"/>
    </source>
</evidence>
<dbReference type="AlphaFoldDB" id="A0A4C1XN63"/>
<dbReference type="Pfam" id="PF00078">
    <property type="entry name" value="RVT_1"/>
    <property type="match status" value="1"/>
</dbReference>
<name>A0A4C1XN63_EUMVA</name>
<comment type="caution">
    <text evidence="2">The sequence shown here is derived from an EMBL/GenBank/DDBJ whole genome shotgun (WGS) entry which is preliminary data.</text>
</comment>
<gene>
    <name evidence="2" type="ORF">EVAR_49302_1</name>
</gene>
<sequence>MLQWFGHLDRMNKSRLTKPIYRTNVCDEKTGKGRPRKFYADHIGGILKKGPNFKHPKPKSLHKKIDGCRNTLDENQPKEQAGFRKNFSTIDHVHTVKQIMEKYNEYNKPLYMAFIDYSKAFYSISHTAIWESLRNQGIPTVYINTIKNIYYNSKARVQLETLGETFQVKRGVRQGDPMSPKLFSAVLENTFRKLIWDQPGLNIDVQN</sequence>
<accession>A0A4C1XN63</accession>
<dbReference type="PANTHER" id="PTHR47027">
    <property type="entry name" value="REVERSE TRANSCRIPTASE DOMAIN-CONTAINING PROTEIN"/>
    <property type="match status" value="1"/>
</dbReference>
<dbReference type="InterPro" id="IPR043502">
    <property type="entry name" value="DNA/RNA_pol_sf"/>
</dbReference>
<reference evidence="2 3" key="1">
    <citation type="journal article" date="2019" name="Commun. Biol.">
        <title>The bagworm genome reveals a unique fibroin gene that provides high tensile strength.</title>
        <authorList>
            <person name="Kono N."/>
            <person name="Nakamura H."/>
            <person name="Ohtoshi R."/>
            <person name="Tomita M."/>
            <person name="Numata K."/>
            <person name="Arakawa K."/>
        </authorList>
    </citation>
    <scope>NUCLEOTIDE SEQUENCE [LARGE SCALE GENOMIC DNA]</scope>
</reference>
<keyword evidence="3" id="KW-1185">Reference proteome</keyword>
<dbReference type="STRING" id="151549.A0A4C1XN63"/>
<dbReference type="SUPFAM" id="SSF56672">
    <property type="entry name" value="DNA/RNA polymerases"/>
    <property type="match status" value="1"/>
</dbReference>
<dbReference type="EMBL" id="BGZK01000899">
    <property type="protein sequence ID" value="GBP64503.1"/>
    <property type="molecule type" value="Genomic_DNA"/>
</dbReference>
<protein>
    <submittedName>
        <fullName evidence="2">Retrovirus-related Pol polyprotein from type-1 retrotransposable element R2</fullName>
    </submittedName>
</protein>
<organism evidence="2 3">
    <name type="scientific">Eumeta variegata</name>
    <name type="common">Bagworm moth</name>
    <name type="synonym">Eumeta japonica</name>
    <dbReference type="NCBI Taxonomy" id="151549"/>
    <lineage>
        <taxon>Eukaryota</taxon>
        <taxon>Metazoa</taxon>
        <taxon>Ecdysozoa</taxon>
        <taxon>Arthropoda</taxon>
        <taxon>Hexapoda</taxon>
        <taxon>Insecta</taxon>
        <taxon>Pterygota</taxon>
        <taxon>Neoptera</taxon>
        <taxon>Endopterygota</taxon>
        <taxon>Lepidoptera</taxon>
        <taxon>Glossata</taxon>
        <taxon>Ditrysia</taxon>
        <taxon>Tineoidea</taxon>
        <taxon>Psychidae</taxon>
        <taxon>Oiketicinae</taxon>
        <taxon>Eumeta</taxon>
    </lineage>
</organism>
<evidence type="ECO:0000313" key="3">
    <source>
        <dbReference type="Proteomes" id="UP000299102"/>
    </source>
</evidence>
<proteinExistence type="predicted"/>
<feature type="domain" description="Reverse transcriptase" evidence="1">
    <location>
        <begin position="72"/>
        <end position="194"/>
    </location>
</feature>
<dbReference type="GO" id="GO:0071897">
    <property type="term" value="P:DNA biosynthetic process"/>
    <property type="evidence" value="ECO:0007669"/>
    <property type="project" value="UniProtKB-ARBA"/>
</dbReference>
<evidence type="ECO:0000313" key="2">
    <source>
        <dbReference type="EMBL" id="GBP64503.1"/>
    </source>
</evidence>
<dbReference type="Proteomes" id="UP000299102">
    <property type="component" value="Unassembled WGS sequence"/>
</dbReference>
<dbReference type="OrthoDB" id="410104at2759"/>
<dbReference type="PANTHER" id="PTHR47027:SF8">
    <property type="entry name" value="RIBONUCLEASE H"/>
    <property type="match status" value="1"/>
</dbReference>